<keyword evidence="2" id="KW-1185">Reference proteome</keyword>
<evidence type="ECO:0000313" key="2">
    <source>
        <dbReference type="Proteomes" id="UP000829196"/>
    </source>
</evidence>
<sequence length="68" mass="7711">MLDSPSIHSSVPCVPFPFCKSLRVLLIQRSPDFASDSFHVQRSRLLISSAAFHSPLLHTKISFSEERR</sequence>
<name>A0A8T3APY7_DENNO</name>
<protein>
    <submittedName>
        <fullName evidence="1">Uncharacterized protein</fullName>
    </submittedName>
</protein>
<dbReference type="Proteomes" id="UP000829196">
    <property type="component" value="Unassembled WGS sequence"/>
</dbReference>
<reference evidence="1" key="1">
    <citation type="journal article" date="2022" name="Front. Genet.">
        <title>Chromosome-Scale Assembly of the Dendrobium nobile Genome Provides Insights Into the Molecular Mechanism of the Biosynthesis of the Medicinal Active Ingredient of Dendrobium.</title>
        <authorList>
            <person name="Xu Q."/>
            <person name="Niu S.-C."/>
            <person name="Li K.-L."/>
            <person name="Zheng P.-J."/>
            <person name="Zhang X.-J."/>
            <person name="Jia Y."/>
            <person name="Liu Y."/>
            <person name="Niu Y.-X."/>
            <person name="Yu L.-H."/>
            <person name="Chen D.-F."/>
            <person name="Zhang G.-Q."/>
        </authorList>
    </citation>
    <scope>NUCLEOTIDE SEQUENCE</scope>
    <source>
        <tissue evidence="1">Leaf</tissue>
    </source>
</reference>
<gene>
    <name evidence="1" type="ORF">KFK09_019606</name>
</gene>
<proteinExistence type="predicted"/>
<accession>A0A8T3APY7</accession>
<dbReference type="EMBL" id="JAGYWB010000014">
    <property type="protein sequence ID" value="KAI0498716.1"/>
    <property type="molecule type" value="Genomic_DNA"/>
</dbReference>
<evidence type="ECO:0000313" key="1">
    <source>
        <dbReference type="EMBL" id="KAI0498716.1"/>
    </source>
</evidence>
<dbReference type="AlphaFoldDB" id="A0A8T3APY7"/>
<comment type="caution">
    <text evidence="1">The sequence shown here is derived from an EMBL/GenBank/DDBJ whole genome shotgun (WGS) entry which is preliminary data.</text>
</comment>
<organism evidence="1 2">
    <name type="scientific">Dendrobium nobile</name>
    <name type="common">Orchid</name>
    <dbReference type="NCBI Taxonomy" id="94219"/>
    <lineage>
        <taxon>Eukaryota</taxon>
        <taxon>Viridiplantae</taxon>
        <taxon>Streptophyta</taxon>
        <taxon>Embryophyta</taxon>
        <taxon>Tracheophyta</taxon>
        <taxon>Spermatophyta</taxon>
        <taxon>Magnoliopsida</taxon>
        <taxon>Liliopsida</taxon>
        <taxon>Asparagales</taxon>
        <taxon>Orchidaceae</taxon>
        <taxon>Epidendroideae</taxon>
        <taxon>Malaxideae</taxon>
        <taxon>Dendrobiinae</taxon>
        <taxon>Dendrobium</taxon>
    </lineage>
</organism>